<comment type="caution">
    <text evidence="2">The sequence shown here is derived from an EMBL/GenBank/DDBJ whole genome shotgun (WGS) entry which is preliminary data.</text>
</comment>
<organism evidence="2 3">
    <name type="scientific">Sphingomonas hengshuiensis</name>
    <dbReference type="NCBI Taxonomy" id="1609977"/>
    <lineage>
        <taxon>Bacteria</taxon>
        <taxon>Pseudomonadati</taxon>
        <taxon>Pseudomonadota</taxon>
        <taxon>Alphaproteobacteria</taxon>
        <taxon>Sphingomonadales</taxon>
        <taxon>Sphingomonadaceae</taxon>
        <taxon>Sphingomonas</taxon>
    </lineage>
</organism>
<protein>
    <submittedName>
        <fullName evidence="2">Uncharacterized protein</fullName>
    </submittedName>
</protein>
<evidence type="ECO:0000256" key="1">
    <source>
        <dbReference type="SAM" id="Phobius"/>
    </source>
</evidence>
<keyword evidence="1" id="KW-0812">Transmembrane</keyword>
<evidence type="ECO:0000313" key="3">
    <source>
        <dbReference type="Proteomes" id="UP000248614"/>
    </source>
</evidence>
<dbReference type="Proteomes" id="UP000248614">
    <property type="component" value="Unassembled WGS sequence"/>
</dbReference>
<keyword evidence="1" id="KW-1133">Transmembrane helix</keyword>
<sequence length="186" mass="19484">MAADPRPANDSAPIRPSLFDRAVDAARRERAPAPEPAARGIPRAPIDRAAALLALSIVATPLVTLAGAALLTVRVRGEAAVLAERAAPIVADRNARQRARALLASAWHQPTLGTTIEAVARTLPPDAALLRAERGPAGAVSVELLAPDPDRVLAALRRDPVLAALRATAQARADGDGRMRITLEQR</sequence>
<dbReference type="AlphaFoldDB" id="A0A2W4YYD4"/>
<keyword evidence="1" id="KW-0472">Membrane</keyword>
<reference evidence="2 3" key="1">
    <citation type="submission" date="2017-08" db="EMBL/GenBank/DDBJ databases">
        <title>Infants hospitalized years apart are colonized by the same room-sourced microbial strains.</title>
        <authorList>
            <person name="Brooks B."/>
            <person name="Olm M.R."/>
            <person name="Firek B.A."/>
            <person name="Baker R."/>
            <person name="Thomas B.C."/>
            <person name="Morowitz M.J."/>
            <person name="Banfield J.F."/>
        </authorList>
    </citation>
    <scope>NUCLEOTIDE SEQUENCE [LARGE SCALE GENOMIC DNA]</scope>
    <source>
        <strain evidence="2">S2_018_000_R3_110</strain>
    </source>
</reference>
<feature type="transmembrane region" description="Helical" evidence="1">
    <location>
        <begin position="49"/>
        <end position="71"/>
    </location>
</feature>
<dbReference type="EMBL" id="QFNF01000041">
    <property type="protein sequence ID" value="PZO74506.1"/>
    <property type="molecule type" value="Genomic_DNA"/>
</dbReference>
<name>A0A2W4YYD4_9SPHN</name>
<gene>
    <name evidence="2" type="ORF">DI632_13255</name>
</gene>
<evidence type="ECO:0000313" key="2">
    <source>
        <dbReference type="EMBL" id="PZO74506.1"/>
    </source>
</evidence>
<accession>A0A2W4YYD4</accession>
<proteinExistence type="predicted"/>